<evidence type="ECO:0000313" key="3">
    <source>
        <dbReference type="Proteomes" id="UP000222542"/>
    </source>
</evidence>
<keyword evidence="3" id="KW-1185">Reference proteome</keyword>
<accession>A0A2G2YIZ2</accession>
<feature type="domain" description="DEAH11/12 KH-domain" evidence="1">
    <location>
        <begin position="68"/>
        <end position="101"/>
    </location>
</feature>
<dbReference type="EMBL" id="AYRZ02000010">
    <property type="protein sequence ID" value="PHT69689.1"/>
    <property type="molecule type" value="Genomic_DNA"/>
</dbReference>
<proteinExistence type="predicted"/>
<gene>
    <name evidence="2" type="ORF">T459_24793</name>
</gene>
<dbReference type="Pfam" id="PF24471">
    <property type="entry name" value="KH_DEAH11"/>
    <property type="match status" value="1"/>
</dbReference>
<evidence type="ECO:0000259" key="1">
    <source>
        <dbReference type="Pfam" id="PF24471"/>
    </source>
</evidence>
<evidence type="ECO:0000313" key="2">
    <source>
        <dbReference type="EMBL" id="PHT69689.1"/>
    </source>
</evidence>
<organism evidence="2 3">
    <name type="scientific">Capsicum annuum</name>
    <name type="common">Capsicum pepper</name>
    <dbReference type="NCBI Taxonomy" id="4072"/>
    <lineage>
        <taxon>Eukaryota</taxon>
        <taxon>Viridiplantae</taxon>
        <taxon>Streptophyta</taxon>
        <taxon>Embryophyta</taxon>
        <taxon>Tracheophyta</taxon>
        <taxon>Spermatophyta</taxon>
        <taxon>Magnoliopsida</taxon>
        <taxon>eudicotyledons</taxon>
        <taxon>Gunneridae</taxon>
        <taxon>Pentapetalae</taxon>
        <taxon>asterids</taxon>
        <taxon>lamiids</taxon>
        <taxon>Solanales</taxon>
        <taxon>Solanaceae</taxon>
        <taxon>Solanoideae</taxon>
        <taxon>Capsiceae</taxon>
        <taxon>Capsicum</taxon>
    </lineage>
</organism>
<protein>
    <recommendedName>
        <fullName evidence="1">DEAH11/12 KH-domain domain-containing protein</fullName>
    </recommendedName>
</protein>
<dbReference type="Gramene" id="PHT69689">
    <property type="protein sequence ID" value="PHT69689"/>
    <property type="gene ID" value="T459_24793"/>
</dbReference>
<dbReference type="GO" id="GO:0006511">
    <property type="term" value="P:ubiquitin-dependent protein catabolic process"/>
    <property type="evidence" value="ECO:0000318"/>
    <property type="project" value="GO_Central"/>
</dbReference>
<sequence length="240" mass="27110">MKIFSEKTCLYCIRYIRVEKAIGAAYERQDCATRGKYSDDCSTSVLSRNRAEQRFIDSLMVLYESKQLEVHLCGGLLPPNLMKKIVTTFGPDLSVLKEKSHFSTQTTGNEAHYAVCLCELEDPYRLEVCTHAFYRSCLVEQCESAIKSRKGFPMCYLRSGCGEPFLLANLKSLLSIEKLEEIFRASLGAFVIVNVGTYRFCPSPYCHSVYQITASDMDFGTLFICDACYGSMSDKMHAIN</sequence>
<reference evidence="2 3" key="1">
    <citation type="journal article" date="2014" name="Nat. Genet.">
        <title>Genome sequence of the hot pepper provides insights into the evolution of pungency in Capsicum species.</title>
        <authorList>
            <person name="Kim S."/>
            <person name="Park M."/>
            <person name="Yeom S.I."/>
            <person name="Kim Y.M."/>
            <person name="Lee J.M."/>
            <person name="Lee H.A."/>
            <person name="Seo E."/>
            <person name="Choi J."/>
            <person name="Cheong K."/>
            <person name="Kim K.T."/>
            <person name="Jung K."/>
            <person name="Lee G.W."/>
            <person name="Oh S.K."/>
            <person name="Bae C."/>
            <person name="Kim S.B."/>
            <person name="Lee H.Y."/>
            <person name="Kim S.Y."/>
            <person name="Kim M.S."/>
            <person name="Kang B.C."/>
            <person name="Jo Y.D."/>
            <person name="Yang H.B."/>
            <person name="Jeong H.J."/>
            <person name="Kang W.H."/>
            <person name="Kwon J.K."/>
            <person name="Shin C."/>
            <person name="Lim J.Y."/>
            <person name="Park J.H."/>
            <person name="Huh J.H."/>
            <person name="Kim J.S."/>
            <person name="Kim B.D."/>
            <person name="Cohen O."/>
            <person name="Paran I."/>
            <person name="Suh M.C."/>
            <person name="Lee S.B."/>
            <person name="Kim Y.K."/>
            <person name="Shin Y."/>
            <person name="Noh S.J."/>
            <person name="Park J."/>
            <person name="Seo Y.S."/>
            <person name="Kwon S.Y."/>
            <person name="Kim H.A."/>
            <person name="Park J.M."/>
            <person name="Kim H.J."/>
            <person name="Choi S.B."/>
            <person name="Bosland P.W."/>
            <person name="Reeves G."/>
            <person name="Jo S.H."/>
            <person name="Lee B.W."/>
            <person name="Cho H.T."/>
            <person name="Choi H.S."/>
            <person name="Lee M.S."/>
            <person name="Yu Y."/>
            <person name="Do Choi Y."/>
            <person name="Park B.S."/>
            <person name="van Deynze A."/>
            <person name="Ashrafi H."/>
            <person name="Hill T."/>
            <person name="Kim W.T."/>
            <person name="Pai H.S."/>
            <person name="Ahn H.K."/>
            <person name="Yeam I."/>
            <person name="Giovannoni J.J."/>
            <person name="Rose J.K."/>
            <person name="Sorensen I."/>
            <person name="Lee S.J."/>
            <person name="Kim R.W."/>
            <person name="Choi I.Y."/>
            <person name="Choi B.S."/>
            <person name="Lim J.S."/>
            <person name="Lee Y.H."/>
            <person name="Choi D."/>
        </authorList>
    </citation>
    <scope>NUCLEOTIDE SEQUENCE [LARGE SCALE GENOMIC DNA]</scope>
    <source>
        <strain evidence="3">cv. CM334</strain>
    </source>
</reference>
<dbReference type="STRING" id="4072.A0A2G2YIZ2"/>
<dbReference type="GO" id="GO:0031624">
    <property type="term" value="F:ubiquitin conjugating enzyme binding"/>
    <property type="evidence" value="ECO:0000318"/>
    <property type="project" value="GO_Central"/>
</dbReference>
<dbReference type="InterPro" id="IPR056245">
    <property type="entry name" value="KH_DEAH11/12"/>
</dbReference>
<dbReference type="Proteomes" id="UP000222542">
    <property type="component" value="Unassembled WGS sequence"/>
</dbReference>
<reference evidence="2 3" key="2">
    <citation type="journal article" date="2017" name="Genome Biol.">
        <title>New reference genome sequences of hot pepper reveal the massive evolution of plant disease-resistance genes by retroduplication.</title>
        <authorList>
            <person name="Kim S."/>
            <person name="Park J."/>
            <person name="Yeom S.I."/>
            <person name="Kim Y.M."/>
            <person name="Seo E."/>
            <person name="Kim K.T."/>
            <person name="Kim M.S."/>
            <person name="Lee J.M."/>
            <person name="Cheong K."/>
            <person name="Shin H.S."/>
            <person name="Kim S.B."/>
            <person name="Han K."/>
            <person name="Lee J."/>
            <person name="Park M."/>
            <person name="Lee H.A."/>
            <person name="Lee H.Y."/>
            <person name="Lee Y."/>
            <person name="Oh S."/>
            <person name="Lee J.H."/>
            <person name="Choi E."/>
            <person name="Choi E."/>
            <person name="Lee S.E."/>
            <person name="Jeon J."/>
            <person name="Kim H."/>
            <person name="Choi G."/>
            <person name="Song H."/>
            <person name="Lee J."/>
            <person name="Lee S.C."/>
            <person name="Kwon J.K."/>
            <person name="Lee H.Y."/>
            <person name="Koo N."/>
            <person name="Hong Y."/>
            <person name="Kim R.W."/>
            <person name="Kang W.H."/>
            <person name="Huh J.H."/>
            <person name="Kang B.C."/>
            <person name="Yang T.J."/>
            <person name="Lee Y.H."/>
            <person name="Bennetzen J.L."/>
            <person name="Choi D."/>
        </authorList>
    </citation>
    <scope>NUCLEOTIDE SEQUENCE [LARGE SCALE GENOMIC DNA]</scope>
    <source>
        <strain evidence="3">cv. CM334</strain>
    </source>
</reference>
<dbReference type="GO" id="GO:0061630">
    <property type="term" value="F:ubiquitin protein ligase activity"/>
    <property type="evidence" value="ECO:0000318"/>
    <property type="project" value="GO_Central"/>
</dbReference>
<dbReference type="GO" id="GO:0005737">
    <property type="term" value="C:cytoplasm"/>
    <property type="evidence" value="ECO:0000318"/>
    <property type="project" value="GO_Central"/>
</dbReference>
<dbReference type="AlphaFoldDB" id="A0A2G2YIZ2"/>
<comment type="caution">
    <text evidence="2">The sequence shown here is derived from an EMBL/GenBank/DDBJ whole genome shotgun (WGS) entry which is preliminary data.</text>
</comment>
<name>A0A2G2YIZ2_CAPAN</name>
<dbReference type="GO" id="GO:0000151">
    <property type="term" value="C:ubiquitin ligase complex"/>
    <property type="evidence" value="ECO:0000318"/>
    <property type="project" value="GO_Central"/>
</dbReference>